<feature type="domain" description="KRAB" evidence="1">
    <location>
        <begin position="23"/>
        <end position="96"/>
    </location>
</feature>
<organism evidence="2 3">
    <name type="scientific">Sciurus vulgaris</name>
    <name type="common">Eurasian red squirrel</name>
    <dbReference type="NCBI Taxonomy" id="55149"/>
    <lineage>
        <taxon>Eukaryota</taxon>
        <taxon>Metazoa</taxon>
        <taxon>Chordata</taxon>
        <taxon>Craniata</taxon>
        <taxon>Vertebrata</taxon>
        <taxon>Euteleostomi</taxon>
        <taxon>Mammalia</taxon>
        <taxon>Eutheria</taxon>
        <taxon>Euarchontoglires</taxon>
        <taxon>Glires</taxon>
        <taxon>Rodentia</taxon>
        <taxon>Sciuromorpha</taxon>
        <taxon>Sciuridae</taxon>
        <taxon>Sciurinae</taxon>
        <taxon>Sciurini</taxon>
        <taxon>Sciurus</taxon>
    </lineage>
</organism>
<dbReference type="Ensembl" id="ENSSVLT00005021210.1">
    <property type="protein sequence ID" value="ENSSVLP00005019047.1"/>
    <property type="gene ID" value="ENSSVLG00005015306.1"/>
</dbReference>
<reference evidence="2" key="1">
    <citation type="submission" date="2025-08" db="UniProtKB">
        <authorList>
            <consortium name="Ensembl"/>
        </authorList>
    </citation>
    <scope>IDENTIFICATION</scope>
</reference>
<dbReference type="GeneTree" id="ENSGT01150000288147"/>
<dbReference type="SUPFAM" id="SSF109640">
    <property type="entry name" value="KRAB domain (Kruppel-associated box)"/>
    <property type="match status" value="1"/>
</dbReference>
<sequence length="105" mass="12510">MKTVNNNVLNVISIYLFLFQELLTFRNVVIDFTEEWECLQPSQQNLCRDVILENYRNFVFLDKHNVSSEFVIIIIQFPSLQNIWEFLCMNEIQICAFKKKGTILV</sequence>
<dbReference type="InterPro" id="IPR036051">
    <property type="entry name" value="KRAB_dom_sf"/>
</dbReference>
<evidence type="ECO:0000259" key="1">
    <source>
        <dbReference type="PROSITE" id="PS50805"/>
    </source>
</evidence>
<protein>
    <recommendedName>
        <fullName evidence="1">KRAB domain-containing protein</fullName>
    </recommendedName>
</protein>
<dbReference type="InterPro" id="IPR050169">
    <property type="entry name" value="Krueppel_C2H2_ZnF"/>
</dbReference>
<dbReference type="Gene3D" id="6.10.140.140">
    <property type="match status" value="1"/>
</dbReference>
<evidence type="ECO:0000313" key="3">
    <source>
        <dbReference type="Proteomes" id="UP000694564"/>
    </source>
</evidence>
<dbReference type="Pfam" id="PF01352">
    <property type="entry name" value="KRAB"/>
    <property type="match status" value="1"/>
</dbReference>
<dbReference type="CDD" id="cd07765">
    <property type="entry name" value="KRAB_A-box"/>
    <property type="match status" value="1"/>
</dbReference>
<keyword evidence="3" id="KW-1185">Reference proteome</keyword>
<dbReference type="GO" id="GO:0006355">
    <property type="term" value="P:regulation of DNA-templated transcription"/>
    <property type="evidence" value="ECO:0007669"/>
    <property type="project" value="InterPro"/>
</dbReference>
<dbReference type="SMART" id="SM00349">
    <property type="entry name" value="KRAB"/>
    <property type="match status" value="1"/>
</dbReference>
<dbReference type="Proteomes" id="UP000694564">
    <property type="component" value="Unassembled WGS sequence"/>
</dbReference>
<dbReference type="AlphaFoldDB" id="A0A8D2D4K3"/>
<evidence type="ECO:0000313" key="2">
    <source>
        <dbReference type="Ensembl" id="ENSSVLP00005019047.1"/>
    </source>
</evidence>
<accession>A0A8D2D4K3</accession>
<name>A0A8D2D4K3_SCIVU</name>
<reference evidence="2" key="2">
    <citation type="submission" date="2025-09" db="UniProtKB">
        <authorList>
            <consortium name="Ensembl"/>
        </authorList>
    </citation>
    <scope>IDENTIFICATION</scope>
</reference>
<dbReference type="PANTHER" id="PTHR23232">
    <property type="entry name" value="KRAB DOMAIN C2H2 ZINC FINGER"/>
    <property type="match status" value="1"/>
</dbReference>
<dbReference type="PANTHER" id="PTHR23232:SF163">
    <property type="entry name" value="ZINC FINGER PROTEIN 589"/>
    <property type="match status" value="1"/>
</dbReference>
<dbReference type="InterPro" id="IPR001909">
    <property type="entry name" value="KRAB"/>
</dbReference>
<dbReference type="PROSITE" id="PS50805">
    <property type="entry name" value="KRAB"/>
    <property type="match status" value="1"/>
</dbReference>
<proteinExistence type="predicted"/>